<keyword evidence="2" id="KW-1185">Reference proteome</keyword>
<name>A0A1I2QWU1_9BACL</name>
<sequence length="108" mass="12588">MKTHGSETFTVFVEYRIDPSRRDIFLRHAEEIREATSRIAPVKEHEFLEGCDQPGLFVEVIRVGSRDAAERIVHRRRRSEEGIFIRMKDWIDGKGIQAWTFGRIKGCG</sequence>
<dbReference type="STRING" id="201973.SAMN04488025_12528"/>
<dbReference type="AlphaFoldDB" id="A0A1I2QWU1"/>
<evidence type="ECO:0000313" key="2">
    <source>
        <dbReference type="Proteomes" id="UP000198661"/>
    </source>
</evidence>
<dbReference type="EMBL" id="FOOK01000025">
    <property type="protein sequence ID" value="SFG30121.1"/>
    <property type="molecule type" value="Genomic_DNA"/>
</dbReference>
<protein>
    <submittedName>
        <fullName evidence="1">Uncharacterized protein</fullName>
    </submittedName>
</protein>
<dbReference type="Proteomes" id="UP000198661">
    <property type="component" value="Unassembled WGS sequence"/>
</dbReference>
<accession>A0A1I2QWU1</accession>
<proteinExistence type="predicted"/>
<organism evidence="1 2">
    <name type="scientific">Planifilum fulgidum</name>
    <dbReference type="NCBI Taxonomy" id="201973"/>
    <lineage>
        <taxon>Bacteria</taxon>
        <taxon>Bacillati</taxon>
        <taxon>Bacillota</taxon>
        <taxon>Bacilli</taxon>
        <taxon>Bacillales</taxon>
        <taxon>Thermoactinomycetaceae</taxon>
        <taxon>Planifilum</taxon>
    </lineage>
</organism>
<evidence type="ECO:0000313" key="1">
    <source>
        <dbReference type="EMBL" id="SFG30121.1"/>
    </source>
</evidence>
<dbReference type="RefSeq" id="WP_092039698.1">
    <property type="nucleotide sequence ID" value="NZ_FOOK01000025.1"/>
</dbReference>
<reference evidence="1 2" key="1">
    <citation type="submission" date="2016-10" db="EMBL/GenBank/DDBJ databases">
        <authorList>
            <person name="de Groot N.N."/>
        </authorList>
    </citation>
    <scope>NUCLEOTIDE SEQUENCE [LARGE SCALE GENOMIC DNA]</scope>
    <source>
        <strain evidence="1 2">DSM 44945</strain>
    </source>
</reference>
<dbReference type="OrthoDB" id="2967153at2"/>
<gene>
    <name evidence="1" type="ORF">SAMN04488025_12528</name>
</gene>